<keyword evidence="2" id="KW-1185">Reference proteome</keyword>
<reference evidence="2" key="1">
    <citation type="journal article" date="2019" name="Int. J. Syst. Evol. Microbiol.">
        <title>The Global Catalogue of Microorganisms (GCM) 10K type strain sequencing project: providing services to taxonomists for standard genome sequencing and annotation.</title>
        <authorList>
            <consortium name="The Broad Institute Genomics Platform"/>
            <consortium name="The Broad Institute Genome Sequencing Center for Infectious Disease"/>
            <person name="Wu L."/>
            <person name="Ma J."/>
        </authorList>
    </citation>
    <scope>NUCLEOTIDE SEQUENCE [LARGE SCALE GENOMIC DNA]</scope>
    <source>
        <strain evidence="2">CGMCC 1.10130</strain>
    </source>
</reference>
<dbReference type="EMBL" id="BMDX01000003">
    <property type="protein sequence ID" value="GGA70360.1"/>
    <property type="molecule type" value="Genomic_DNA"/>
</dbReference>
<organism evidence="1 2">
    <name type="scientific">Neiella marina</name>
    <dbReference type="NCBI Taxonomy" id="508461"/>
    <lineage>
        <taxon>Bacteria</taxon>
        <taxon>Pseudomonadati</taxon>
        <taxon>Pseudomonadota</taxon>
        <taxon>Gammaproteobacteria</taxon>
        <taxon>Alteromonadales</taxon>
        <taxon>Echinimonadaceae</taxon>
        <taxon>Neiella</taxon>
    </lineage>
</organism>
<dbReference type="AlphaFoldDB" id="A0A8J2U3H5"/>
<name>A0A8J2U3H5_9GAMM</name>
<dbReference type="InterPro" id="IPR004260">
    <property type="entry name" value="Pyr-dimer_DNA_glycosylase"/>
</dbReference>
<proteinExistence type="predicted"/>
<evidence type="ECO:0000313" key="2">
    <source>
        <dbReference type="Proteomes" id="UP000619743"/>
    </source>
</evidence>
<gene>
    <name evidence="1" type="ORF">GCM10011369_10050</name>
</gene>
<protein>
    <submittedName>
        <fullName evidence="1">Uncharacterized protein</fullName>
    </submittedName>
</protein>
<dbReference type="Proteomes" id="UP000619743">
    <property type="component" value="Unassembled WGS sequence"/>
</dbReference>
<comment type="caution">
    <text evidence="1">The sequence shown here is derived from an EMBL/GenBank/DDBJ whole genome shotgun (WGS) entry which is preliminary data.</text>
</comment>
<dbReference type="OrthoDB" id="9782576at2"/>
<sequence>MKIWDCYPAYLCQSMLVAEHRELHGLLQIVERGQTVNQSADPYIASWLEHPHAIAARHEQLVEEMRLLDIEHKSPVTTNGSAIQWPAMSSDIGVGIQFEQLAATSEDARLKSPTKPDELLQQNALSIMAREPSLYKYLQRENQSGRLKLIEVQREVTEVIRRPVQVEYLERVVATMWRYCEQAPEAFTFSSNRREPRRKMKAIQFLASKYKWPELWQTTALTDLACCHIVE</sequence>
<evidence type="ECO:0000313" key="1">
    <source>
        <dbReference type="EMBL" id="GGA70360.1"/>
    </source>
</evidence>
<dbReference type="RefSeq" id="WP_143824480.1">
    <property type="nucleotide sequence ID" value="NZ_BMDX01000003.1"/>
</dbReference>
<dbReference type="Pfam" id="PF03013">
    <property type="entry name" value="Pyr_excise"/>
    <property type="match status" value="1"/>
</dbReference>
<accession>A0A8J2U3H5</accession>
<dbReference type="SUPFAM" id="SSF47077">
    <property type="entry name" value="T4 endonuclease V"/>
    <property type="match status" value="1"/>
</dbReference>